<feature type="domain" description="Mediator complex subunit 15 KIX" evidence="3">
    <location>
        <begin position="62"/>
        <end position="118"/>
    </location>
</feature>
<evidence type="ECO:0000256" key="2">
    <source>
        <dbReference type="ARBA" id="ARBA00023242"/>
    </source>
</evidence>
<dbReference type="Proteomes" id="UP001341840">
    <property type="component" value="Unassembled WGS sequence"/>
</dbReference>
<dbReference type="InterPro" id="IPR044661">
    <property type="entry name" value="MED15a/b/c-like"/>
</dbReference>
<evidence type="ECO:0000256" key="1">
    <source>
        <dbReference type="ARBA" id="ARBA00004123"/>
    </source>
</evidence>
<keyword evidence="5" id="KW-1185">Reference proteome</keyword>
<sequence>MDAATSNWRNQLEPQTRKFLLEHIIIKLNSVIFLGITMKTLNIEKLLRALSRKVMLVLQPRTETLIRCSSVSDSEGSQLRRIAQSFEEKIFTIASNQSDYLRKISLKMLTVETRYRHSHGPLSNQLCLYHERANPGIVTQPQVHNPGQEHHMPLHMQPGQQHHLSQNIENNIG</sequence>
<comment type="subcellular location">
    <subcellularLocation>
        <location evidence="1">Nucleus</location>
    </subcellularLocation>
</comment>
<organism evidence="4 5">
    <name type="scientific">Stylosanthes scabra</name>
    <dbReference type="NCBI Taxonomy" id="79078"/>
    <lineage>
        <taxon>Eukaryota</taxon>
        <taxon>Viridiplantae</taxon>
        <taxon>Streptophyta</taxon>
        <taxon>Embryophyta</taxon>
        <taxon>Tracheophyta</taxon>
        <taxon>Spermatophyta</taxon>
        <taxon>Magnoliopsida</taxon>
        <taxon>eudicotyledons</taxon>
        <taxon>Gunneridae</taxon>
        <taxon>Pentapetalae</taxon>
        <taxon>rosids</taxon>
        <taxon>fabids</taxon>
        <taxon>Fabales</taxon>
        <taxon>Fabaceae</taxon>
        <taxon>Papilionoideae</taxon>
        <taxon>50 kb inversion clade</taxon>
        <taxon>dalbergioids sensu lato</taxon>
        <taxon>Dalbergieae</taxon>
        <taxon>Pterocarpus clade</taxon>
        <taxon>Stylosanthes</taxon>
    </lineage>
</organism>
<comment type="caution">
    <text evidence="4">The sequence shown here is derived from an EMBL/GenBank/DDBJ whole genome shotgun (WGS) entry which is preliminary data.</text>
</comment>
<dbReference type="Pfam" id="PF16987">
    <property type="entry name" value="KIX_2"/>
    <property type="match status" value="1"/>
</dbReference>
<dbReference type="InterPro" id="IPR036529">
    <property type="entry name" value="KIX_dom_sf"/>
</dbReference>
<evidence type="ECO:0000313" key="4">
    <source>
        <dbReference type="EMBL" id="MED6118143.1"/>
    </source>
</evidence>
<dbReference type="PANTHER" id="PTHR33137">
    <property type="entry name" value="MEDIATOR OF RNA POLYMERASE II TRANSCRIPTION SUBUNIT 15A-RELATED"/>
    <property type="match status" value="1"/>
</dbReference>
<evidence type="ECO:0000313" key="5">
    <source>
        <dbReference type="Proteomes" id="UP001341840"/>
    </source>
</evidence>
<name>A0ABU6R283_9FABA</name>
<dbReference type="PANTHER" id="PTHR33137:SF4">
    <property type="entry name" value="MEDIATOR OF RNA POLYMERASE II TRANSCRIPTION SUBUNIT 15A-RELATED"/>
    <property type="match status" value="1"/>
</dbReference>
<proteinExistence type="predicted"/>
<dbReference type="InterPro" id="IPR036546">
    <property type="entry name" value="MED15_KIX"/>
</dbReference>
<accession>A0ABU6R283</accession>
<evidence type="ECO:0000259" key="3">
    <source>
        <dbReference type="Pfam" id="PF16987"/>
    </source>
</evidence>
<gene>
    <name evidence="4" type="ORF">PIB30_000125</name>
</gene>
<reference evidence="4 5" key="1">
    <citation type="journal article" date="2023" name="Plants (Basel)">
        <title>Bridging the Gap: Combining Genomics and Transcriptomics Approaches to Understand Stylosanthes scabra, an Orphan Legume from the Brazilian Caatinga.</title>
        <authorList>
            <person name="Ferreira-Neto J.R.C."/>
            <person name="da Silva M.D."/>
            <person name="Binneck E."/>
            <person name="de Melo N.F."/>
            <person name="da Silva R.H."/>
            <person name="de Melo A.L.T.M."/>
            <person name="Pandolfi V."/>
            <person name="Bustamante F.O."/>
            <person name="Brasileiro-Vidal A.C."/>
            <person name="Benko-Iseppon A.M."/>
        </authorList>
    </citation>
    <scope>NUCLEOTIDE SEQUENCE [LARGE SCALE GENOMIC DNA]</scope>
    <source>
        <tissue evidence="4">Leaves</tissue>
    </source>
</reference>
<dbReference type="EMBL" id="JASCZI010030209">
    <property type="protein sequence ID" value="MED6118143.1"/>
    <property type="molecule type" value="Genomic_DNA"/>
</dbReference>
<keyword evidence="2" id="KW-0539">Nucleus</keyword>
<dbReference type="Gene3D" id="1.10.246.20">
    <property type="entry name" value="Coactivator CBP, KIX domain"/>
    <property type="match status" value="1"/>
</dbReference>
<protein>
    <recommendedName>
        <fullName evidence="3">Mediator complex subunit 15 KIX domain-containing protein</fullName>
    </recommendedName>
</protein>